<dbReference type="GO" id="GO:0042254">
    <property type="term" value="P:ribosome biogenesis"/>
    <property type="evidence" value="ECO:0007669"/>
    <property type="project" value="TreeGrafter"/>
</dbReference>
<dbReference type="SUPFAM" id="SSF52540">
    <property type="entry name" value="P-loop containing nucleoside triphosphate hydrolases"/>
    <property type="match status" value="2"/>
</dbReference>
<dbReference type="PANTHER" id="PTHR23077:SF171">
    <property type="entry name" value="NUCLEAR VALOSIN-CONTAINING PROTEIN-LIKE"/>
    <property type="match status" value="1"/>
</dbReference>
<dbReference type="Gene3D" id="1.10.8.60">
    <property type="match status" value="2"/>
</dbReference>
<dbReference type="Proteomes" id="UP000765509">
    <property type="component" value="Unassembled WGS sequence"/>
</dbReference>
<evidence type="ECO:0000256" key="3">
    <source>
        <dbReference type="ARBA" id="ARBA00022741"/>
    </source>
</evidence>
<keyword evidence="8" id="KW-1185">Reference proteome</keyword>
<dbReference type="InterPro" id="IPR041569">
    <property type="entry name" value="AAA_lid_3"/>
</dbReference>
<feature type="compositionally biased region" description="Basic and acidic residues" evidence="5">
    <location>
        <begin position="751"/>
        <end position="771"/>
    </location>
</feature>
<evidence type="ECO:0000256" key="2">
    <source>
        <dbReference type="ARBA" id="ARBA00022737"/>
    </source>
</evidence>
<dbReference type="InterPro" id="IPR003960">
    <property type="entry name" value="ATPase_AAA_CS"/>
</dbReference>
<feature type="domain" description="AAA+ ATPase" evidence="6">
    <location>
        <begin position="166"/>
        <end position="306"/>
    </location>
</feature>
<proteinExistence type="inferred from homology"/>
<dbReference type="PROSITE" id="PS00674">
    <property type="entry name" value="AAA"/>
    <property type="match status" value="1"/>
</dbReference>
<dbReference type="CDD" id="cd19518">
    <property type="entry name" value="RecA-like_NVL_r1-like"/>
    <property type="match status" value="1"/>
</dbReference>
<keyword evidence="3" id="KW-0547">Nucleotide-binding</keyword>
<dbReference type="PANTHER" id="PTHR23077">
    <property type="entry name" value="AAA-FAMILY ATPASE"/>
    <property type="match status" value="1"/>
</dbReference>
<sequence>MNDPTSNNINSNLLNRQIMLNYKKKHQISSNSSIESLPAKSIPNNSLSNLNQISEQPINHPPSISKRKLNLNQIDPINHQINDQIINQSAPINPPTPSNKRNKSTLSNSKSTTPSLNQSNSIIKPNNNLISLSDLGGIDGTIEKILELIGLPILHPEIFEFTGLKPIRGLLLCGPPGCGKTMLANAIANQLGITSLNLSSTSIVSGMSGESEKAIRDIFDQAIKQAPCLVFIDEIDAITPKRETAQREMERRIVAQLLTCLDDLSLENTNGKPVIVIGATNRPDSLDPALRRGGRFDHEIMMGIPDERAREQILRVLCSKLKLVKSFDFKQLARSTPGYVGADLTALTASAGVIAIKRIFEPEPITNDRLEDNTNMIIDPDPQLPTIPPETQPGQELELSTQEISPPDLFENLPAHLLSLPIINFLRSNPSKLTDQQLDRIRINQVDFEYALNNFQPSCKREGFSTIPDTTWDQIGAMRSVRDELNISIIQPIRHREMFEQMGISTSFGVLLWGPPGCGKTLVAKAVANESQANFISVKGPELLNKYVGESEKAVRQVFVRARASAPCIIFFDELDALVPRRDDSLSESSSRVVNTLLTELDGLEPRKQIYVIGATNRPDVMDPAMVRPGRLDKMIFIDLPDRQERWDIFKALSRRLKIANLTEIEEIIKDDKRCLGYSGADIGALSREAALIGLRRQIHDGQSLNEYKGLEKHHFEEALLKVRPSVSTAQQKRYRMLHSKFNGIPIGMKAPDEDLAPKPDLEKREAMKVC</sequence>
<dbReference type="FunFam" id="3.40.50.300:FF:000365">
    <property type="entry name" value="Ribosome biogenesis ATPase RIX7"/>
    <property type="match status" value="1"/>
</dbReference>
<keyword evidence="2" id="KW-0677">Repeat</keyword>
<dbReference type="Pfam" id="PF00004">
    <property type="entry name" value="AAA"/>
    <property type="match status" value="2"/>
</dbReference>
<dbReference type="GO" id="GO:0003723">
    <property type="term" value="F:RNA binding"/>
    <property type="evidence" value="ECO:0007669"/>
    <property type="project" value="TreeGrafter"/>
</dbReference>
<evidence type="ECO:0000256" key="5">
    <source>
        <dbReference type="SAM" id="MobiDB-lite"/>
    </source>
</evidence>
<evidence type="ECO:0000313" key="7">
    <source>
        <dbReference type="EMBL" id="MBW0505666.1"/>
    </source>
</evidence>
<dbReference type="GO" id="GO:0016887">
    <property type="term" value="F:ATP hydrolysis activity"/>
    <property type="evidence" value="ECO:0007669"/>
    <property type="project" value="InterPro"/>
</dbReference>
<evidence type="ECO:0000256" key="1">
    <source>
        <dbReference type="ARBA" id="ARBA00006914"/>
    </source>
</evidence>
<dbReference type="GO" id="GO:0005634">
    <property type="term" value="C:nucleus"/>
    <property type="evidence" value="ECO:0007669"/>
    <property type="project" value="TreeGrafter"/>
</dbReference>
<evidence type="ECO:0000259" key="6">
    <source>
        <dbReference type="SMART" id="SM00382"/>
    </source>
</evidence>
<evidence type="ECO:0000313" key="8">
    <source>
        <dbReference type="Proteomes" id="UP000765509"/>
    </source>
</evidence>
<dbReference type="InterPro" id="IPR003959">
    <property type="entry name" value="ATPase_AAA_core"/>
</dbReference>
<name>A0A9Q3DK49_9BASI</name>
<reference evidence="7" key="1">
    <citation type="submission" date="2021-03" db="EMBL/GenBank/DDBJ databases">
        <title>Draft genome sequence of rust myrtle Austropuccinia psidii MF-1, a brazilian biotype.</title>
        <authorList>
            <person name="Quecine M.C."/>
            <person name="Pachon D.M.R."/>
            <person name="Bonatelli M.L."/>
            <person name="Correr F.H."/>
            <person name="Franceschini L.M."/>
            <person name="Leite T.F."/>
            <person name="Margarido G.R.A."/>
            <person name="Almeida C.A."/>
            <person name="Ferrarezi J.A."/>
            <person name="Labate C.A."/>
        </authorList>
    </citation>
    <scope>NUCLEOTIDE SEQUENCE</scope>
    <source>
        <strain evidence="7">MF-1</strain>
    </source>
</reference>
<dbReference type="Gene3D" id="3.40.50.300">
    <property type="entry name" value="P-loop containing nucleotide triphosphate hydrolases"/>
    <property type="match status" value="2"/>
</dbReference>
<dbReference type="AlphaFoldDB" id="A0A9Q3DK49"/>
<gene>
    <name evidence="7" type="ORF">O181_045381</name>
</gene>
<dbReference type="InterPro" id="IPR027417">
    <property type="entry name" value="P-loop_NTPase"/>
</dbReference>
<dbReference type="InterPro" id="IPR003593">
    <property type="entry name" value="AAA+_ATPase"/>
</dbReference>
<feature type="domain" description="AAA+ ATPase" evidence="6">
    <location>
        <begin position="506"/>
        <end position="642"/>
    </location>
</feature>
<dbReference type="EMBL" id="AVOT02018624">
    <property type="protein sequence ID" value="MBW0505666.1"/>
    <property type="molecule type" value="Genomic_DNA"/>
</dbReference>
<dbReference type="FunFam" id="3.40.50.300:FF:000018">
    <property type="entry name" value="Cell division control 48"/>
    <property type="match status" value="1"/>
</dbReference>
<dbReference type="Pfam" id="PF17862">
    <property type="entry name" value="AAA_lid_3"/>
    <property type="match status" value="1"/>
</dbReference>
<feature type="region of interest" description="Disordered" evidence="5">
    <location>
        <begin position="750"/>
        <end position="771"/>
    </location>
</feature>
<keyword evidence="4" id="KW-0067">ATP-binding</keyword>
<dbReference type="InterPro" id="IPR050168">
    <property type="entry name" value="AAA_ATPase_domain"/>
</dbReference>
<feature type="region of interest" description="Disordered" evidence="5">
    <location>
        <begin position="87"/>
        <end position="120"/>
    </location>
</feature>
<dbReference type="GO" id="GO:0005524">
    <property type="term" value="F:ATP binding"/>
    <property type="evidence" value="ECO:0007669"/>
    <property type="project" value="UniProtKB-KW"/>
</dbReference>
<dbReference type="SMART" id="SM00382">
    <property type="entry name" value="AAA"/>
    <property type="match status" value="2"/>
</dbReference>
<dbReference type="OrthoDB" id="27435at2759"/>
<feature type="compositionally biased region" description="Low complexity" evidence="5">
    <location>
        <begin position="104"/>
        <end position="115"/>
    </location>
</feature>
<evidence type="ECO:0000256" key="4">
    <source>
        <dbReference type="ARBA" id="ARBA00022840"/>
    </source>
</evidence>
<dbReference type="GO" id="GO:1990275">
    <property type="term" value="F:preribosome binding"/>
    <property type="evidence" value="ECO:0007669"/>
    <property type="project" value="TreeGrafter"/>
</dbReference>
<protein>
    <recommendedName>
        <fullName evidence="6">AAA+ ATPase domain-containing protein</fullName>
    </recommendedName>
</protein>
<accession>A0A9Q3DK49</accession>
<organism evidence="7 8">
    <name type="scientific">Austropuccinia psidii MF-1</name>
    <dbReference type="NCBI Taxonomy" id="1389203"/>
    <lineage>
        <taxon>Eukaryota</taxon>
        <taxon>Fungi</taxon>
        <taxon>Dikarya</taxon>
        <taxon>Basidiomycota</taxon>
        <taxon>Pucciniomycotina</taxon>
        <taxon>Pucciniomycetes</taxon>
        <taxon>Pucciniales</taxon>
        <taxon>Sphaerophragmiaceae</taxon>
        <taxon>Austropuccinia</taxon>
    </lineage>
</organism>
<comment type="similarity">
    <text evidence="1">Belongs to the AAA ATPase family.</text>
</comment>
<comment type="caution">
    <text evidence="7">The sequence shown here is derived from an EMBL/GenBank/DDBJ whole genome shotgun (WGS) entry which is preliminary data.</text>
</comment>